<reference evidence="2" key="1">
    <citation type="submission" date="2021-02" db="EMBL/GenBank/DDBJ databases">
        <authorList>
            <person name="Nowell W R."/>
        </authorList>
    </citation>
    <scope>NUCLEOTIDE SEQUENCE</scope>
</reference>
<dbReference type="Proteomes" id="UP000682733">
    <property type="component" value="Unassembled WGS sequence"/>
</dbReference>
<dbReference type="EMBL" id="CAJNOK010030518">
    <property type="protein sequence ID" value="CAF1460978.1"/>
    <property type="molecule type" value="Genomic_DNA"/>
</dbReference>
<dbReference type="AlphaFoldDB" id="A0A8S2FGD2"/>
<dbReference type="Pfam" id="PF07534">
    <property type="entry name" value="TLD"/>
    <property type="match status" value="1"/>
</dbReference>
<gene>
    <name evidence="2" type="ORF">OVA965_LOCUS35241</name>
    <name evidence="3" type="ORF">TMI583_LOCUS36203</name>
</gene>
<organism evidence="2 4">
    <name type="scientific">Didymodactylos carnosus</name>
    <dbReference type="NCBI Taxonomy" id="1234261"/>
    <lineage>
        <taxon>Eukaryota</taxon>
        <taxon>Metazoa</taxon>
        <taxon>Spiralia</taxon>
        <taxon>Gnathifera</taxon>
        <taxon>Rotifera</taxon>
        <taxon>Eurotatoria</taxon>
        <taxon>Bdelloidea</taxon>
        <taxon>Philodinida</taxon>
        <taxon>Philodinidae</taxon>
        <taxon>Didymodactylos</taxon>
    </lineage>
</organism>
<protein>
    <recommendedName>
        <fullName evidence="1">TLDc domain-containing protein</fullName>
    </recommendedName>
</protein>
<evidence type="ECO:0000313" key="2">
    <source>
        <dbReference type="EMBL" id="CAF1460978.1"/>
    </source>
</evidence>
<proteinExistence type="predicted"/>
<feature type="domain" description="TLDc" evidence="1">
    <location>
        <begin position="1"/>
        <end position="128"/>
    </location>
</feature>
<evidence type="ECO:0000313" key="4">
    <source>
        <dbReference type="Proteomes" id="UP000677228"/>
    </source>
</evidence>
<sequence>MTLNEFYGNQNQRWILMYKGTRDGFTPTRFHQACDGKGPTITVFQSQQGGYLFGGYTSIPWSSQNAVKADSKAFLFTLTNPHNLPATKFHIDKTNPHNAITHTPNTGPTFGDDFFGGFGDFQGEMCGL</sequence>
<evidence type="ECO:0000313" key="3">
    <source>
        <dbReference type="EMBL" id="CAF4254328.1"/>
    </source>
</evidence>
<evidence type="ECO:0000259" key="1">
    <source>
        <dbReference type="PROSITE" id="PS51886"/>
    </source>
</evidence>
<dbReference type="PROSITE" id="PS51886">
    <property type="entry name" value="TLDC"/>
    <property type="match status" value="1"/>
</dbReference>
<comment type="caution">
    <text evidence="2">The sequence shown here is derived from an EMBL/GenBank/DDBJ whole genome shotgun (WGS) entry which is preliminary data.</text>
</comment>
<accession>A0A8S2FGD2</accession>
<dbReference type="Proteomes" id="UP000677228">
    <property type="component" value="Unassembled WGS sequence"/>
</dbReference>
<dbReference type="EMBL" id="CAJOBA010052385">
    <property type="protein sequence ID" value="CAF4254328.1"/>
    <property type="molecule type" value="Genomic_DNA"/>
</dbReference>
<name>A0A8S2FGD2_9BILA</name>
<dbReference type="InterPro" id="IPR006571">
    <property type="entry name" value="TLDc_dom"/>
</dbReference>